<gene>
    <name evidence="2" type="ORF">H9Y04_45230</name>
</gene>
<feature type="transmembrane region" description="Helical" evidence="1">
    <location>
        <begin position="83"/>
        <end position="102"/>
    </location>
</feature>
<dbReference type="RefSeq" id="WP_187820080.1">
    <property type="nucleotide sequence ID" value="NZ_JACTVJ010000063.1"/>
</dbReference>
<evidence type="ECO:0000313" key="3">
    <source>
        <dbReference type="Proteomes" id="UP000642284"/>
    </source>
</evidence>
<keyword evidence="1" id="KW-0812">Transmembrane</keyword>
<dbReference type="InterPro" id="IPR006311">
    <property type="entry name" value="TAT_signal"/>
</dbReference>
<dbReference type="Proteomes" id="UP000642284">
    <property type="component" value="Unassembled WGS sequence"/>
</dbReference>
<accession>A0ABR7SZ89</accession>
<keyword evidence="3" id="KW-1185">Reference proteome</keyword>
<dbReference type="EMBL" id="JACTVJ010000063">
    <property type="protein sequence ID" value="MBC9719683.1"/>
    <property type="molecule type" value="Genomic_DNA"/>
</dbReference>
<name>A0ABR7SZ89_9ACTN</name>
<protein>
    <submittedName>
        <fullName evidence="2">Uncharacterized protein</fullName>
    </submittedName>
</protein>
<evidence type="ECO:0000256" key="1">
    <source>
        <dbReference type="SAM" id="Phobius"/>
    </source>
</evidence>
<sequence>MSNLGSSSRGLSHGARRILVAAGAATVLGAGLFGAPALASAPNPDGDQLSNTVTAPNSNCLTGSEAGCVAGPVTVVVPMLDPMVAGATSIALVAAGSGIIAVQRRRQSRTAAPNVEA</sequence>
<evidence type="ECO:0000313" key="2">
    <source>
        <dbReference type="EMBL" id="MBC9719683.1"/>
    </source>
</evidence>
<dbReference type="PROSITE" id="PS51318">
    <property type="entry name" value="TAT"/>
    <property type="match status" value="1"/>
</dbReference>
<comment type="caution">
    <text evidence="2">The sequence shown here is derived from an EMBL/GenBank/DDBJ whole genome shotgun (WGS) entry which is preliminary data.</text>
</comment>
<organism evidence="2 3">
    <name type="scientific">Streptomyces polyasparticus</name>
    <dbReference type="NCBI Taxonomy" id="2767826"/>
    <lineage>
        <taxon>Bacteria</taxon>
        <taxon>Bacillati</taxon>
        <taxon>Actinomycetota</taxon>
        <taxon>Actinomycetes</taxon>
        <taxon>Kitasatosporales</taxon>
        <taxon>Streptomycetaceae</taxon>
        <taxon>Streptomyces</taxon>
    </lineage>
</organism>
<proteinExistence type="predicted"/>
<keyword evidence="1" id="KW-1133">Transmembrane helix</keyword>
<reference evidence="2 3" key="1">
    <citation type="submission" date="2020-08" db="EMBL/GenBank/DDBJ databases">
        <title>Genemic of Streptomyces polyaspartic.</title>
        <authorList>
            <person name="Liu W."/>
        </authorList>
    </citation>
    <scope>NUCLEOTIDE SEQUENCE [LARGE SCALE GENOMIC DNA]</scope>
    <source>
        <strain evidence="2 3">TRM66268-LWL</strain>
    </source>
</reference>
<keyword evidence="1" id="KW-0472">Membrane</keyword>